<evidence type="ECO:0000313" key="8">
    <source>
        <dbReference type="Proteomes" id="UP001148184"/>
    </source>
</evidence>
<dbReference type="SUPFAM" id="SSF88659">
    <property type="entry name" value="Sigma3 and sigma4 domains of RNA polymerase sigma factors"/>
    <property type="match status" value="1"/>
</dbReference>
<feature type="domain" description="RNA polymerase sigma factor 70 region 4 type 2" evidence="6">
    <location>
        <begin position="112"/>
        <end position="163"/>
    </location>
</feature>
<dbReference type="InterPro" id="IPR036388">
    <property type="entry name" value="WH-like_DNA-bd_sf"/>
</dbReference>
<dbReference type="Proteomes" id="UP001148184">
    <property type="component" value="Unassembled WGS sequence"/>
</dbReference>
<keyword evidence="3" id="KW-0731">Sigma factor</keyword>
<dbReference type="Pfam" id="PF08281">
    <property type="entry name" value="Sigma70_r4_2"/>
    <property type="match status" value="1"/>
</dbReference>
<feature type="domain" description="RNA polymerase sigma-70 region 2" evidence="5">
    <location>
        <begin position="15"/>
        <end position="79"/>
    </location>
</feature>
<dbReference type="RefSeq" id="WP_273895039.1">
    <property type="nucleotide sequence ID" value="NZ_JAMDGP010000043.1"/>
</dbReference>
<dbReference type="EMBL" id="JAMDGZ010000052">
    <property type="protein sequence ID" value="MDD1016397.1"/>
    <property type="molecule type" value="Genomic_DNA"/>
</dbReference>
<accession>A0ABT5PE26</accession>
<dbReference type="SUPFAM" id="SSF88946">
    <property type="entry name" value="Sigma2 domain of RNA polymerase sigma factors"/>
    <property type="match status" value="1"/>
</dbReference>
<evidence type="ECO:0000256" key="4">
    <source>
        <dbReference type="ARBA" id="ARBA00023163"/>
    </source>
</evidence>
<protein>
    <submittedName>
        <fullName evidence="7">Sigma-70 family RNA polymerase sigma factor</fullName>
    </submittedName>
</protein>
<evidence type="ECO:0000256" key="3">
    <source>
        <dbReference type="ARBA" id="ARBA00023082"/>
    </source>
</evidence>
<name>A0ABT5PE26_9PSED</name>
<evidence type="ECO:0000256" key="1">
    <source>
        <dbReference type="ARBA" id="ARBA00010641"/>
    </source>
</evidence>
<dbReference type="PANTHER" id="PTHR43133">
    <property type="entry name" value="RNA POLYMERASE ECF-TYPE SIGMA FACTO"/>
    <property type="match status" value="1"/>
</dbReference>
<gene>
    <name evidence="7" type="ORF">M5G17_22190</name>
</gene>
<comment type="caution">
    <text evidence="7">The sequence shown here is derived from an EMBL/GenBank/DDBJ whole genome shotgun (WGS) entry which is preliminary data.</text>
</comment>
<dbReference type="InterPro" id="IPR013325">
    <property type="entry name" value="RNA_pol_sigma_r2"/>
</dbReference>
<evidence type="ECO:0000259" key="6">
    <source>
        <dbReference type="Pfam" id="PF08281"/>
    </source>
</evidence>
<dbReference type="PANTHER" id="PTHR43133:SF63">
    <property type="entry name" value="RNA POLYMERASE SIGMA FACTOR FECI-RELATED"/>
    <property type="match status" value="1"/>
</dbReference>
<dbReference type="InterPro" id="IPR014284">
    <property type="entry name" value="RNA_pol_sigma-70_dom"/>
</dbReference>
<keyword evidence="8" id="KW-1185">Reference proteome</keyword>
<dbReference type="InterPro" id="IPR007627">
    <property type="entry name" value="RNA_pol_sigma70_r2"/>
</dbReference>
<dbReference type="InterPro" id="IPR013324">
    <property type="entry name" value="RNA_pol_sigma_r3/r4-like"/>
</dbReference>
<dbReference type="NCBIfam" id="TIGR02937">
    <property type="entry name" value="sigma70-ECF"/>
    <property type="match status" value="1"/>
</dbReference>
<comment type="similarity">
    <text evidence="1">Belongs to the sigma-70 factor family. ECF subfamily.</text>
</comment>
<organism evidence="7 8">
    <name type="scientific">Pseudomonas rubra</name>
    <dbReference type="NCBI Taxonomy" id="2942627"/>
    <lineage>
        <taxon>Bacteria</taxon>
        <taxon>Pseudomonadati</taxon>
        <taxon>Pseudomonadota</taxon>
        <taxon>Gammaproteobacteria</taxon>
        <taxon>Pseudomonadales</taxon>
        <taxon>Pseudomonadaceae</taxon>
        <taxon>Pseudomonas</taxon>
    </lineage>
</organism>
<dbReference type="Gene3D" id="1.10.10.10">
    <property type="entry name" value="Winged helix-like DNA-binding domain superfamily/Winged helix DNA-binding domain"/>
    <property type="match status" value="1"/>
</dbReference>
<sequence>MFSAEIAFRQQVEQLYVNHSTWLRSLLRRKLGNAFDAADLAHDVYFQLMKKGQLPPAQDSRRHLTQIANGLVIDLYRRRHIETAYLQALALLPEALAPCEETRALAIEALIEIDAVLHSLSSNARKALLLCKLDGMSYRQIASELQVSVSSVEKYIAAGLLACYQALHGAGR</sequence>
<dbReference type="InterPro" id="IPR039425">
    <property type="entry name" value="RNA_pol_sigma-70-like"/>
</dbReference>
<keyword evidence="4" id="KW-0804">Transcription</keyword>
<evidence type="ECO:0000259" key="5">
    <source>
        <dbReference type="Pfam" id="PF04542"/>
    </source>
</evidence>
<evidence type="ECO:0000313" key="7">
    <source>
        <dbReference type="EMBL" id="MDD1016397.1"/>
    </source>
</evidence>
<evidence type="ECO:0000256" key="2">
    <source>
        <dbReference type="ARBA" id="ARBA00023015"/>
    </source>
</evidence>
<dbReference type="Pfam" id="PF04542">
    <property type="entry name" value="Sigma70_r2"/>
    <property type="match status" value="1"/>
</dbReference>
<dbReference type="Gene3D" id="1.10.1740.10">
    <property type="match status" value="1"/>
</dbReference>
<dbReference type="InterPro" id="IPR013249">
    <property type="entry name" value="RNA_pol_sigma70_r4_t2"/>
</dbReference>
<proteinExistence type="inferred from homology"/>
<keyword evidence="2" id="KW-0805">Transcription regulation</keyword>
<reference evidence="7 8" key="1">
    <citation type="submission" date="2022-05" db="EMBL/GenBank/DDBJ databases">
        <title>Novel Pseudomonas spp. Isolated from a Rainbow Trout Aquaculture Facility.</title>
        <authorList>
            <person name="Testerman T."/>
            <person name="Graf J."/>
        </authorList>
    </citation>
    <scope>NUCLEOTIDE SEQUENCE [LARGE SCALE GENOMIC DNA]</scope>
    <source>
        <strain evidence="7 8">ID1025</strain>
    </source>
</reference>